<dbReference type="AlphaFoldDB" id="A0A0S4MM17"/>
<evidence type="ECO:0000313" key="1">
    <source>
        <dbReference type="EMBL" id="CUT99823.1"/>
    </source>
</evidence>
<sequence>MATANEPDVGEQSSCLSEDIYQDVSTLGGTTKPGRFESIRVEAVTSYVASLLCVVPGLLLFPSSPYHTDPSCLFRVGCKPRDRINKQFTLERPDEALRWTNLCANFLVFPLSGQLTTH</sequence>
<reference evidence="1" key="1">
    <citation type="journal article" date="2013" name="Nature">
        <title>The genomes of four tapeworm species reveal adaptations to parasitism.</title>
        <authorList>
            <person name="Tsai I.J."/>
            <person name="Zarowiecki M."/>
            <person name="Holroyd N."/>
            <person name="Garciarrubio A."/>
            <person name="Sanchez-Flores A."/>
            <person name="Brooks K.L."/>
            <person name="Tracey A."/>
            <person name="Bobes R.J."/>
            <person name="Fragoso G."/>
            <person name="Sciutto E."/>
            <person name="Aslett M."/>
            <person name="Beasley H."/>
            <person name="Bennett H.M."/>
            <person name="Cai J."/>
            <person name="Camicia F."/>
            <person name="Clark R."/>
            <person name="Cucher M."/>
            <person name="De Silva N."/>
            <person name="Day T.A."/>
            <person name="Deplazes P."/>
            <person name="Estrada K."/>
            <person name="Fernandez C."/>
            <person name="Holland P.W."/>
            <person name="Hou J."/>
            <person name="Hu S."/>
            <person name="Huckvale T."/>
            <person name="Hung S.S."/>
            <person name="Kamenetzky L."/>
            <person name="Keane J.A."/>
            <person name="Kiss F."/>
            <person name="Koziol U."/>
            <person name="Lambert O."/>
            <person name="Liu K."/>
            <person name="Luo X."/>
            <person name="Luo Y."/>
            <person name="Macchiaroli N."/>
            <person name="Nichol S."/>
            <person name="Paps J."/>
            <person name="Parkinson J."/>
            <person name="Pouchkina-Stantcheva N."/>
            <person name="Riddiford N."/>
            <person name="Rosenzvit M."/>
            <person name="Salinas G."/>
            <person name="Wasmuth J.D."/>
            <person name="Zamanian M."/>
            <person name="Zheng Y."/>
            <person name="Cai X."/>
            <person name="Soberon X."/>
            <person name="Olson P.D."/>
            <person name="Laclette J.P."/>
            <person name="Brehm K."/>
            <person name="Berriman M."/>
            <person name="Garciarrubio A."/>
            <person name="Bobes R.J."/>
            <person name="Fragoso G."/>
            <person name="Sanchez-Flores A."/>
            <person name="Estrada K."/>
            <person name="Cevallos M.A."/>
            <person name="Morett E."/>
            <person name="Gonzalez V."/>
            <person name="Portillo T."/>
            <person name="Ochoa-Leyva A."/>
            <person name="Jose M.V."/>
            <person name="Sciutto E."/>
            <person name="Landa A."/>
            <person name="Jimenez L."/>
            <person name="Valdes V."/>
            <person name="Carrero J.C."/>
            <person name="Larralde C."/>
            <person name="Morales-Montor J."/>
            <person name="Limon-Lason J."/>
            <person name="Soberon X."/>
            <person name="Laclette J.P."/>
        </authorList>
    </citation>
    <scope>NUCLEOTIDE SEQUENCE [LARGE SCALE GENOMIC DNA]</scope>
</reference>
<protein>
    <submittedName>
        <fullName evidence="1">Ser</fullName>
    </submittedName>
</protein>
<name>A0A0S4MM17_ECHMU</name>
<proteinExistence type="predicted"/>
<evidence type="ECO:0000313" key="2">
    <source>
        <dbReference type="Proteomes" id="UP000017246"/>
    </source>
</evidence>
<dbReference type="EMBL" id="LN902849">
    <property type="protein sequence ID" value="CUT99823.1"/>
    <property type="molecule type" value="Genomic_DNA"/>
</dbReference>
<organism evidence="1 2">
    <name type="scientific">Echinococcus multilocularis</name>
    <name type="common">Fox tapeworm</name>
    <dbReference type="NCBI Taxonomy" id="6211"/>
    <lineage>
        <taxon>Eukaryota</taxon>
        <taxon>Metazoa</taxon>
        <taxon>Spiralia</taxon>
        <taxon>Lophotrochozoa</taxon>
        <taxon>Platyhelminthes</taxon>
        <taxon>Cestoda</taxon>
        <taxon>Eucestoda</taxon>
        <taxon>Cyclophyllidea</taxon>
        <taxon>Taeniidae</taxon>
        <taxon>Echinococcus</taxon>
    </lineage>
</organism>
<dbReference type="Proteomes" id="UP000017246">
    <property type="component" value="Unassembled WGS sequence"/>
</dbReference>
<reference evidence="1" key="2">
    <citation type="submission" date="2015-11" db="EMBL/GenBank/DDBJ databases">
        <authorList>
            <person name="Zhang Y."/>
            <person name="Guo Z."/>
        </authorList>
    </citation>
    <scope>NUCLEOTIDE SEQUENCE</scope>
</reference>
<keyword evidence="2" id="KW-1185">Reference proteome</keyword>
<accession>A0A0S4MM17</accession>